<dbReference type="Gene3D" id="2.10.60.10">
    <property type="entry name" value="CD59"/>
    <property type="match status" value="1"/>
</dbReference>
<evidence type="ECO:0000313" key="2">
    <source>
        <dbReference type="Proteomes" id="UP001558613"/>
    </source>
</evidence>
<reference evidence="1 2" key="1">
    <citation type="submission" date="2023-09" db="EMBL/GenBank/DDBJ databases">
        <authorList>
            <person name="Wang M."/>
        </authorList>
    </citation>
    <scope>NUCLEOTIDE SEQUENCE [LARGE SCALE GENOMIC DNA]</scope>
    <source>
        <strain evidence="1">GT-2023</strain>
        <tissue evidence="1">Liver</tissue>
    </source>
</reference>
<keyword evidence="2" id="KW-1185">Reference proteome</keyword>
<proteinExistence type="predicted"/>
<accession>A0ABR3NX45</accession>
<sequence length="51" mass="5671">MQDPRNNTPNGRTCYYCDGKDCSKTISCSGTEDRCATTTSENPHYLGLLDH</sequence>
<evidence type="ECO:0000313" key="1">
    <source>
        <dbReference type="EMBL" id="KAL1281608.1"/>
    </source>
</evidence>
<organism evidence="1 2">
    <name type="scientific">Cirrhinus molitorella</name>
    <name type="common">mud carp</name>
    <dbReference type="NCBI Taxonomy" id="172907"/>
    <lineage>
        <taxon>Eukaryota</taxon>
        <taxon>Metazoa</taxon>
        <taxon>Chordata</taxon>
        <taxon>Craniata</taxon>
        <taxon>Vertebrata</taxon>
        <taxon>Euteleostomi</taxon>
        <taxon>Actinopterygii</taxon>
        <taxon>Neopterygii</taxon>
        <taxon>Teleostei</taxon>
        <taxon>Ostariophysi</taxon>
        <taxon>Cypriniformes</taxon>
        <taxon>Cyprinidae</taxon>
        <taxon>Labeoninae</taxon>
        <taxon>Labeonini</taxon>
        <taxon>Cirrhinus</taxon>
    </lineage>
</organism>
<dbReference type="EMBL" id="JAYMGO010000001">
    <property type="protein sequence ID" value="KAL1281608.1"/>
    <property type="molecule type" value="Genomic_DNA"/>
</dbReference>
<name>A0ABR3NX45_9TELE</name>
<dbReference type="Proteomes" id="UP001558613">
    <property type="component" value="Unassembled WGS sequence"/>
</dbReference>
<dbReference type="InterPro" id="IPR045860">
    <property type="entry name" value="Snake_toxin-like_sf"/>
</dbReference>
<dbReference type="SUPFAM" id="SSF57302">
    <property type="entry name" value="Snake toxin-like"/>
    <property type="match status" value="1"/>
</dbReference>
<protein>
    <submittedName>
        <fullName evidence="1">Uncharacterized protein</fullName>
    </submittedName>
</protein>
<gene>
    <name evidence="1" type="ORF">QQF64_000411</name>
</gene>
<comment type="caution">
    <text evidence="1">The sequence shown here is derived from an EMBL/GenBank/DDBJ whole genome shotgun (WGS) entry which is preliminary data.</text>
</comment>